<gene>
    <name evidence="10" type="ORF">GCM10023081_15560</name>
</gene>
<accession>A0ABP7C337</accession>
<dbReference type="CDD" id="cd06261">
    <property type="entry name" value="TM_PBP2"/>
    <property type="match status" value="1"/>
</dbReference>
<proteinExistence type="inferred from homology"/>
<dbReference type="Proteomes" id="UP001500752">
    <property type="component" value="Unassembled WGS sequence"/>
</dbReference>
<comment type="caution">
    <text evidence="10">The sequence shown here is derived from an EMBL/GenBank/DDBJ whole genome shotgun (WGS) entry which is preliminary data.</text>
</comment>
<keyword evidence="2 7" id="KW-0813">Transport</keyword>
<keyword evidence="5 7" id="KW-1133">Transmembrane helix</keyword>
<dbReference type="RefSeq" id="WP_345149800.1">
    <property type="nucleotide sequence ID" value="NZ_BAABEO010000009.1"/>
</dbReference>
<feature type="domain" description="ABC transmembrane type-1" evidence="9">
    <location>
        <begin position="79"/>
        <end position="259"/>
    </location>
</feature>
<dbReference type="EMBL" id="BAABEO010000009">
    <property type="protein sequence ID" value="GAA3678156.1"/>
    <property type="molecule type" value="Genomic_DNA"/>
</dbReference>
<evidence type="ECO:0000256" key="5">
    <source>
        <dbReference type="ARBA" id="ARBA00022989"/>
    </source>
</evidence>
<evidence type="ECO:0000313" key="10">
    <source>
        <dbReference type="EMBL" id="GAA3678156.1"/>
    </source>
</evidence>
<sequence length="279" mass="29902">MTATTLSRRRSAVPPGAAERRPEGRNRSRPWRQILALAVFALVWEVFARLSPGSGVPTFGATVAELGSQLGTSGFWAALGTTTGNALIGFALCLAIGVVAGLLIGLNDALVKSTSVVIDVFRSVPAVAFLPLTLLFFGATRPMVVTIVLISAVWPILIQSIYAVQQIDPSLRLVAKAFHLRKREIVRHIYLPSVLPFVFTGMRISATISLLLAISSEFLGGAPGLGMELNNALVIDRNDRVFALVIISGSLGMILNSLLKAAQGRALWWHPSERTASHD</sequence>
<feature type="region of interest" description="Disordered" evidence="8">
    <location>
        <begin position="1"/>
        <end position="25"/>
    </location>
</feature>
<feature type="transmembrane region" description="Helical" evidence="7">
    <location>
        <begin position="86"/>
        <end position="104"/>
    </location>
</feature>
<evidence type="ECO:0000256" key="4">
    <source>
        <dbReference type="ARBA" id="ARBA00022692"/>
    </source>
</evidence>
<feature type="transmembrane region" description="Helical" evidence="7">
    <location>
        <begin position="241"/>
        <end position="259"/>
    </location>
</feature>
<dbReference type="Pfam" id="PF00528">
    <property type="entry name" value="BPD_transp_1"/>
    <property type="match status" value="1"/>
</dbReference>
<evidence type="ECO:0000256" key="8">
    <source>
        <dbReference type="SAM" id="MobiDB-lite"/>
    </source>
</evidence>
<dbReference type="PANTHER" id="PTHR30151:SF0">
    <property type="entry name" value="ABC TRANSPORTER PERMEASE PROTEIN MJ0413-RELATED"/>
    <property type="match status" value="1"/>
</dbReference>
<keyword evidence="11" id="KW-1185">Reference proteome</keyword>
<comment type="similarity">
    <text evidence="7">Belongs to the binding-protein-dependent transport system permease family.</text>
</comment>
<feature type="transmembrane region" description="Helical" evidence="7">
    <location>
        <begin position="189"/>
        <end position="214"/>
    </location>
</feature>
<organism evidence="10 11">
    <name type="scientific">Arthrobacter ginkgonis</name>
    <dbReference type="NCBI Taxonomy" id="1630594"/>
    <lineage>
        <taxon>Bacteria</taxon>
        <taxon>Bacillati</taxon>
        <taxon>Actinomycetota</taxon>
        <taxon>Actinomycetes</taxon>
        <taxon>Micrococcales</taxon>
        <taxon>Micrococcaceae</taxon>
        <taxon>Arthrobacter</taxon>
    </lineage>
</organism>
<keyword evidence="4 7" id="KW-0812">Transmembrane</keyword>
<keyword evidence="6 7" id="KW-0472">Membrane</keyword>
<evidence type="ECO:0000256" key="6">
    <source>
        <dbReference type="ARBA" id="ARBA00023136"/>
    </source>
</evidence>
<feature type="transmembrane region" description="Helical" evidence="7">
    <location>
        <begin position="30"/>
        <end position="47"/>
    </location>
</feature>
<name>A0ABP7C337_9MICC</name>
<evidence type="ECO:0000256" key="2">
    <source>
        <dbReference type="ARBA" id="ARBA00022448"/>
    </source>
</evidence>
<protein>
    <submittedName>
        <fullName evidence="10">ABC transporter permease</fullName>
    </submittedName>
</protein>
<dbReference type="Gene3D" id="1.10.3720.10">
    <property type="entry name" value="MetI-like"/>
    <property type="match status" value="1"/>
</dbReference>
<comment type="subcellular location">
    <subcellularLocation>
        <location evidence="1 7">Cell membrane</location>
        <topology evidence="1 7">Multi-pass membrane protein</topology>
    </subcellularLocation>
</comment>
<evidence type="ECO:0000256" key="7">
    <source>
        <dbReference type="RuleBase" id="RU363032"/>
    </source>
</evidence>
<evidence type="ECO:0000256" key="1">
    <source>
        <dbReference type="ARBA" id="ARBA00004651"/>
    </source>
</evidence>
<keyword evidence="3" id="KW-1003">Cell membrane</keyword>
<dbReference type="PROSITE" id="PS50928">
    <property type="entry name" value="ABC_TM1"/>
    <property type="match status" value="1"/>
</dbReference>
<dbReference type="PANTHER" id="PTHR30151">
    <property type="entry name" value="ALKANE SULFONATE ABC TRANSPORTER-RELATED, MEMBRANE SUBUNIT"/>
    <property type="match status" value="1"/>
</dbReference>
<reference evidence="11" key="1">
    <citation type="journal article" date="2019" name="Int. J. Syst. Evol. Microbiol.">
        <title>The Global Catalogue of Microorganisms (GCM) 10K type strain sequencing project: providing services to taxonomists for standard genome sequencing and annotation.</title>
        <authorList>
            <consortium name="The Broad Institute Genomics Platform"/>
            <consortium name="The Broad Institute Genome Sequencing Center for Infectious Disease"/>
            <person name="Wu L."/>
            <person name="Ma J."/>
        </authorList>
    </citation>
    <scope>NUCLEOTIDE SEQUENCE [LARGE SCALE GENOMIC DNA]</scope>
    <source>
        <strain evidence="11">JCM 30742</strain>
    </source>
</reference>
<dbReference type="SUPFAM" id="SSF161098">
    <property type="entry name" value="MetI-like"/>
    <property type="match status" value="1"/>
</dbReference>
<evidence type="ECO:0000259" key="9">
    <source>
        <dbReference type="PROSITE" id="PS50928"/>
    </source>
</evidence>
<evidence type="ECO:0000256" key="3">
    <source>
        <dbReference type="ARBA" id="ARBA00022475"/>
    </source>
</evidence>
<dbReference type="InterPro" id="IPR000515">
    <property type="entry name" value="MetI-like"/>
</dbReference>
<dbReference type="InterPro" id="IPR035906">
    <property type="entry name" value="MetI-like_sf"/>
</dbReference>
<feature type="transmembrane region" description="Helical" evidence="7">
    <location>
        <begin position="116"/>
        <end position="137"/>
    </location>
</feature>
<evidence type="ECO:0000313" key="11">
    <source>
        <dbReference type="Proteomes" id="UP001500752"/>
    </source>
</evidence>
<feature type="transmembrane region" description="Helical" evidence="7">
    <location>
        <begin position="143"/>
        <end position="164"/>
    </location>
</feature>